<evidence type="ECO:0000313" key="6">
    <source>
        <dbReference type="Proteomes" id="UP001347146"/>
    </source>
</evidence>
<dbReference type="InterPro" id="IPR029063">
    <property type="entry name" value="SAM-dependent_MTases_sf"/>
</dbReference>
<dbReference type="Proteomes" id="UP001347146">
    <property type="component" value="Unassembled WGS sequence"/>
</dbReference>
<keyword evidence="6" id="KW-1185">Reference proteome</keyword>
<evidence type="ECO:0000256" key="3">
    <source>
        <dbReference type="ARBA" id="ARBA00022691"/>
    </source>
</evidence>
<dbReference type="GO" id="GO:0032259">
    <property type="term" value="P:methylation"/>
    <property type="evidence" value="ECO:0007669"/>
    <property type="project" value="UniProtKB-KW"/>
</dbReference>
<dbReference type="Gene3D" id="3.40.50.150">
    <property type="entry name" value="Vaccinia Virus protein VP39"/>
    <property type="match status" value="1"/>
</dbReference>
<evidence type="ECO:0000256" key="1">
    <source>
        <dbReference type="ARBA" id="ARBA00022603"/>
    </source>
</evidence>
<dbReference type="EC" id="2.1.1.-" evidence="5"/>
<dbReference type="RefSeq" id="WP_330435890.1">
    <property type="nucleotide sequence ID" value="NZ_JAZDUF010000008.1"/>
</dbReference>
<organism evidence="5 6">
    <name type="scientific">Gordonia sesuvii</name>
    <dbReference type="NCBI Taxonomy" id="3116777"/>
    <lineage>
        <taxon>Bacteria</taxon>
        <taxon>Bacillati</taxon>
        <taxon>Actinomycetota</taxon>
        <taxon>Actinomycetes</taxon>
        <taxon>Mycobacteriales</taxon>
        <taxon>Gordoniaceae</taxon>
        <taxon>Gordonia</taxon>
    </lineage>
</organism>
<proteinExistence type="predicted"/>
<accession>A0ABU7MJ06</accession>
<dbReference type="PANTHER" id="PTHR43167">
    <property type="entry name" value="PUTATIVE (AFU_ORTHOLOGUE AFUA_6G01830)-RELATED"/>
    <property type="match status" value="1"/>
</dbReference>
<dbReference type="GO" id="GO:0008168">
    <property type="term" value="F:methyltransferase activity"/>
    <property type="evidence" value="ECO:0007669"/>
    <property type="project" value="UniProtKB-KW"/>
</dbReference>
<dbReference type="EMBL" id="JAZDUF010000008">
    <property type="protein sequence ID" value="MEE3853079.1"/>
    <property type="molecule type" value="Genomic_DNA"/>
</dbReference>
<sequence>MTSTLDTEPVAGLIAELYERAAAVPRPGPTTASGPSDPPRSAAEQAKAAEDRYMPISPDSGRLMYSLIRAARPHTLVEFGMSYGISTLHLAAAVRDNGVGHLYTTELSEKKIAAAQHTFADAGLADVVTILDGDALETLRTVDGEIGFVLFDGWKDLYLPVLELLEPRLSTGCLLIADNTESPGAAPYLERVRLPANGYTSVNFPGKEADTMELSCRV</sequence>
<keyword evidence="3" id="KW-0949">S-adenosyl-L-methionine</keyword>
<keyword evidence="2 5" id="KW-0808">Transferase</keyword>
<evidence type="ECO:0000256" key="2">
    <source>
        <dbReference type="ARBA" id="ARBA00022679"/>
    </source>
</evidence>
<name>A0ABU7MJ06_9ACTN</name>
<dbReference type="PROSITE" id="PS51682">
    <property type="entry name" value="SAM_OMT_I"/>
    <property type="match status" value="1"/>
</dbReference>
<reference evidence="5 6" key="1">
    <citation type="submission" date="2024-01" db="EMBL/GenBank/DDBJ databases">
        <title>Draft genome sequence of Gordonia sp. LSe1-13.</title>
        <authorList>
            <person name="Suphannarot A."/>
            <person name="Mingma R."/>
        </authorList>
    </citation>
    <scope>NUCLEOTIDE SEQUENCE [LARGE SCALE GENOMIC DNA]</scope>
    <source>
        <strain evidence="5 6">LSe1-13</strain>
    </source>
</reference>
<evidence type="ECO:0000313" key="5">
    <source>
        <dbReference type="EMBL" id="MEE3853079.1"/>
    </source>
</evidence>
<evidence type="ECO:0000256" key="4">
    <source>
        <dbReference type="SAM" id="MobiDB-lite"/>
    </source>
</evidence>
<keyword evidence="1 5" id="KW-0489">Methyltransferase</keyword>
<dbReference type="Pfam" id="PF13578">
    <property type="entry name" value="Methyltransf_24"/>
    <property type="match status" value="1"/>
</dbReference>
<gene>
    <name evidence="5" type="ORF">VZC37_22270</name>
</gene>
<dbReference type="SUPFAM" id="SSF53335">
    <property type="entry name" value="S-adenosyl-L-methionine-dependent methyltransferases"/>
    <property type="match status" value="1"/>
</dbReference>
<protein>
    <submittedName>
        <fullName evidence="5">Class I SAM-dependent methyltransferase</fullName>
        <ecNumber evidence="5">2.1.1.-</ecNumber>
    </submittedName>
</protein>
<dbReference type="InterPro" id="IPR002935">
    <property type="entry name" value="SAM_O-MeTrfase"/>
</dbReference>
<dbReference type="PANTHER" id="PTHR43167:SF1">
    <property type="entry name" value="PUTATIVE (AFU_ORTHOLOGUE AFUA_6G01830)-RELATED"/>
    <property type="match status" value="1"/>
</dbReference>
<feature type="region of interest" description="Disordered" evidence="4">
    <location>
        <begin position="22"/>
        <end position="55"/>
    </location>
</feature>
<comment type="caution">
    <text evidence="5">The sequence shown here is derived from an EMBL/GenBank/DDBJ whole genome shotgun (WGS) entry which is preliminary data.</text>
</comment>